<feature type="compositionally biased region" description="Low complexity" evidence="2">
    <location>
        <begin position="653"/>
        <end position="669"/>
    </location>
</feature>
<feature type="region of interest" description="Disordered" evidence="2">
    <location>
        <begin position="571"/>
        <end position="698"/>
    </location>
</feature>
<gene>
    <name evidence="3" type="ORF">WJX84_002329</name>
</gene>
<dbReference type="AlphaFoldDB" id="A0AAW1T722"/>
<accession>A0AAW1T722</accession>
<evidence type="ECO:0000313" key="4">
    <source>
        <dbReference type="Proteomes" id="UP001485043"/>
    </source>
</evidence>
<reference evidence="3 4" key="1">
    <citation type="journal article" date="2024" name="Nat. Commun.">
        <title>Phylogenomics reveals the evolutionary origins of lichenization in chlorophyte algae.</title>
        <authorList>
            <person name="Puginier C."/>
            <person name="Libourel C."/>
            <person name="Otte J."/>
            <person name="Skaloud P."/>
            <person name="Haon M."/>
            <person name="Grisel S."/>
            <person name="Petersen M."/>
            <person name="Berrin J.G."/>
            <person name="Delaux P.M."/>
            <person name="Dal Grande F."/>
            <person name="Keller J."/>
        </authorList>
    </citation>
    <scope>NUCLEOTIDE SEQUENCE [LARGE SCALE GENOMIC DNA]</scope>
    <source>
        <strain evidence="3 4">SAG 2523</strain>
    </source>
</reference>
<feature type="region of interest" description="Disordered" evidence="2">
    <location>
        <begin position="399"/>
        <end position="419"/>
    </location>
</feature>
<sequence length="865" mass="92414">MGLLSESNGNTGPGASLNAACAALSELTSALSFAQQRSNDAFQDTKAVSLSTRKKQCERVQESLRDAESLVTQVAKQLAGVRSSCTSWQDRVSEADSARRSAQQRQADHDGQLETLQQQAAQSRTERDRAMEDRIRAEHQAATASQRLDPLEAALHEAQQEASAEAAKAAAANQRMEAAVEAAEQFQSQASAASLRQQAAEEAAAAAKKEAGRWQSLATRHQEAVAGGDGGQRRLPYAPAERGPWFDDVRKEVENRVASAMQKAQRLEQQLEAAMEAHLAAVQELEQQVADLREQLASSRSRESSLRADIEHLEASAARCGQEQQEADTAAAEARHAGDMQAAENRILLDAMGALRKEAADAWRQADAAEGTQQDAQQALQVMEAQSVKLEAELQVARSEDRQGEQANDGHTGVAIGADGLSEGERFTVAGMNGGEPQARCAFRFPALGSQKRKSLREELSDGLCVRPRQARALPAVSSDSAVSSTFDVSKIFRPASTPTSSFPDTHSQGVPRKRARVAYWPSAALHVPAQASAHSCGEQLQQGPTDPAVAPAADLPALTLQQLQANKPTHAWHPLNPAHPSTWNTAQQSPLQPTQPEHAATAAPDPPSAIPSSTLSRCASTADPPSSVLPSHLSGLGASQEGLPQLWNHATGPAGVHGSSSGAASPAGRKLGRRDAAREQSSFSSHSHEGGTLWPAPSLPAGVRGSATALLPLTQAMLREWLNLGLPVQAAPPQRTSQHPSAPPCRQNPRLLQGAQRLLPTRIPLPSSPWQLDTVKLTLHLYSRTSRAQAHSSRLVLEGRVVGMPLLLLGCLWIGAKLEEGRRCVPSASRMAALACANRSLLVAIEIHLMTLLAWQPLRGWHSR</sequence>
<organism evidence="3 4">
    <name type="scientific">Apatococcus fuscideae</name>
    <dbReference type="NCBI Taxonomy" id="2026836"/>
    <lineage>
        <taxon>Eukaryota</taxon>
        <taxon>Viridiplantae</taxon>
        <taxon>Chlorophyta</taxon>
        <taxon>core chlorophytes</taxon>
        <taxon>Trebouxiophyceae</taxon>
        <taxon>Chlorellales</taxon>
        <taxon>Chlorellaceae</taxon>
        <taxon>Apatococcus</taxon>
    </lineage>
</organism>
<dbReference type="Proteomes" id="UP001485043">
    <property type="component" value="Unassembled WGS sequence"/>
</dbReference>
<keyword evidence="4" id="KW-1185">Reference proteome</keyword>
<dbReference type="PANTHER" id="PTHR45615:SF66">
    <property type="entry name" value="CARD DOMAIN-CONTAINING PROTEIN"/>
    <property type="match status" value="1"/>
</dbReference>
<dbReference type="PANTHER" id="PTHR45615">
    <property type="entry name" value="MYOSIN HEAVY CHAIN, NON-MUSCLE"/>
    <property type="match status" value="1"/>
</dbReference>
<proteinExistence type="predicted"/>
<keyword evidence="1" id="KW-0175">Coiled coil</keyword>
<evidence type="ECO:0000313" key="3">
    <source>
        <dbReference type="EMBL" id="KAK9864832.1"/>
    </source>
</evidence>
<comment type="caution">
    <text evidence="3">The sequence shown here is derived from an EMBL/GenBank/DDBJ whole genome shotgun (WGS) entry which is preliminary data.</text>
</comment>
<protein>
    <submittedName>
        <fullName evidence="3">Uncharacterized protein</fullName>
    </submittedName>
</protein>
<feature type="region of interest" description="Disordered" evidence="2">
    <location>
        <begin position="92"/>
        <end position="131"/>
    </location>
</feature>
<evidence type="ECO:0000256" key="1">
    <source>
        <dbReference type="SAM" id="Coils"/>
    </source>
</evidence>
<evidence type="ECO:0000256" key="2">
    <source>
        <dbReference type="SAM" id="MobiDB-lite"/>
    </source>
</evidence>
<name>A0AAW1T722_9CHLO</name>
<feature type="compositionally biased region" description="Polar residues" evidence="2">
    <location>
        <begin position="580"/>
        <end position="596"/>
    </location>
</feature>
<dbReference type="EMBL" id="JALJOV010000309">
    <property type="protein sequence ID" value="KAK9864832.1"/>
    <property type="molecule type" value="Genomic_DNA"/>
</dbReference>
<feature type="coiled-coil region" evidence="1">
    <location>
        <begin position="250"/>
        <end position="302"/>
    </location>
</feature>
<feature type="compositionally biased region" description="Polar residues" evidence="2">
    <location>
        <begin position="114"/>
        <end position="123"/>
    </location>
</feature>